<dbReference type="AlphaFoldDB" id="A0A818I3B8"/>
<proteinExistence type="inferred from homology"/>
<evidence type="ECO:0008006" key="5">
    <source>
        <dbReference type="Google" id="ProtNLM"/>
    </source>
</evidence>
<dbReference type="EMBL" id="CAJOAZ010000073">
    <property type="protein sequence ID" value="CAF3518274.1"/>
    <property type="molecule type" value="Genomic_DNA"/>
</dbReference>
<dbReference type="GO" id="GO:0006508">
    <property type="term" value="P:proteolysis"/>
    <property type="evidence" value="ECO:0007669"/>
    <property type="project" value="InterPro"/>
</dbReference>
<dbReference type="EMBL" id="CAJNOG010000738">
    <property type="protein sequence ID" value="CAF1347628.1"/>
    <property type="molecule type" value="Genomic_DNA"/>
</dbReference>
<comment type="similarity">
    <text evidence="1">Belongs to the peptidase C69 family. Secernin subfamily.</text>
</comment>
<comment type="caution">
    <text evidence="3">The sequence shown here is derived from an EMBL/GenBank/DDBJ whole genome shotgun (WGS) entry which is preliminary data.</text>
</comment>
<evidence type="ECO:0000256" key="1">
    <source>
        <dbReference type="ARBA" id="ARBA00005705"/>
    </source>
</evidence>
<dbReference type="InterPro" id="IPR005322">
    <property type="entry name" value="Peptidase_C69"/>
</dbReference>
<dbReference type="GO" id="GO:0016805">
    <property type="term" value="F:dipeptidase activity"/>
    <property type="evidence" value="ECO:0007669"/>
    <property type="project" value="InterPro"/>
</dbReference>
<gene>
    <name evidence="2" type="ORF">JYZ213_LOCUS34852</name>
    <name evidence="3" type="ORF">OXD698_LOCUS2273</name>
</gene>
<dbReference type="Pfam" id="PF03577">
    <property type="entry name" value="Peptidase_C69"/>
    <property type="match status" value="1"/>
</dbReference>
<evidence type="ECO:0000313" key="3">
    <source>
        <dbReference type="EMBL" id="CAF3518274.1"/>
    </source>
</evidence>
<organism evidence="3 4">
    <name type="scientific">Adineta steineri</name>
    <dbReference type="NCBI Taxonomy" id="433720"/>
    <lineage>
        <taxon>Eukaryota</taxon>
        <taxon>Metazoa</taxon>
        <taxon>Spiralia</taxon>
        <taxon>Gnathifera</taxon>
        <taxon>Rotifera</taxon>
        <taxon>Eurotatoria</taxon>
        <taxon>Bdelloidea</taxon>
        <taxon>Adinetida</taxon>
        <taxon>Adinetidae</taxon>
        <taxon>Adineta</taxon>
    </lineage>
</organism>
<dbReference type="PANTHER" id="PTHR12994">
    <property type="entry name" value="SECERNIN"/>
    <property type="match status" value="1"/>
</dbReference>
<dbReference type="PANTHER" id="PTHR12994:SF17">
    <property type="entry name" value="LD30995P"/>
    <property type="match status" value="1"/>
</dbReference>
<dbReference type="Proteomes" id="UP000663845">
    <property type="component" value="Unassembled WGS sequence"/>
</dbReference>
<protein>
    <recommendedName>
        <fullName evidence="5">Secernin-2</fullName>
    </recommendedName>
</protein>
<reference evidence="3" key="1">
    <citation type="submission" date="2021-02" db="EMBL/GenBank/DDBJ databases">
        <authorList>
            <person name="Nowell W R."/>
        </authorList>
    </citation>
    <scope>NUCLEOTIDE SEQUENCE</scope>
</reference>
<dbReference type="GO" id="GO:0070004">
    <property type="term" value="F:cysteine-type exopeptidase activity"/>
    <property type="evidence" value="ECO:0007669"/>
    <property type="project" value="InterPro"/>
</dbReference>
<evidence type="ECO:0000313" key="4">
    <source>
        <dbReference type="Proteomes" id="UP000663844"/>
    </source>
</evidence>
<sequence length="413" mass="46306">MSAERSAFSCDTFVVLPPLTDSNFCIFGKNSDRPENEVQEVIFVSDEHTSDNKDYVQCTHIQVPQISKTYRCVLSKPAWCWGAEMGANEHGVCIGNEAVFSKVPYETRENALTGLDIVRLSLERSKTAKSAVELIGELVEKYGQGGVCFNASDNFTFGYDNSFLVVDNEEAWSVETCNHVWVAKQIKEGYYSMSNVYSIEDDYSLHSSNLEKFAKENNFSDGKDKLNFAQAFQGKSPCTDARLKGGRKLLENLTKNGNFSVFDMISILRDEESGICAYDKTRGVRTTSSQVSILTTNKNSSINACHFITGTPNPKQSLFKPIIFSKNVTLGPLTVSAPEEIIAQRIHPLYATHQKFNWEKFDRKHFDNIEHEGIMKIVSKLKSTDDKDIDNLDTLFHDAASTEIELLRGHSSS</sequence>
<name>A0A818I3B8_9BILA</name>
<accession>A0A818I3B8</accession>
<evidence type="ECO:0000313" key="2">
    <source>
        <dbReference type="EMBL" id="CAF1347628.1"/>
    </source>
</evidence>
<dbReference type="Gene3D" id="3.60.60.10">
    <property type="entry name" value="Penicillin V Acylase, Chain A"/>
    <property type="match status" value="1"/>
</dbReference>
<dbReference type="Proteomes" id="UP000663844">
    <property type="component" value="Unassembled WGS sequence"/>
</dbReference>